<comment type="catalytic activity">
    <reaction evidence="6 7">
        <text>L-glutamyl-tRNA(Gln) + L-glutamine + ATP + H2O = L-glutaminyl-tRNA(Gln) + L-glutamate + ADP + phosphate + H(+)</text>
        <dbReference type="Rhea" id="RHEA:17521"/>
        <dbReference type="Rhea" id="RHEA-COMP:9681"/>
        <dbReference type="Rhea" id="RHEA-COMP:9684"/>
        <dbReference type="ChEBI" id="CHEBI:15377"/>
        <dbReference type="ChEBI" id="CHEBI:15378"/>
        <dbReference type="ChEBI" id="CHEBI:29985"/>
        <dbReference type="ChEBI" id="CHEBI:30616"/>
        <dbReference type="ChEBI" id="CHEBI:43474"/>
        <dbReference type="ChEBI" id="CHEBI:58359"/>
        <dbReference type="ChEBI" id="CHEBI:78520"/>
        <dbReference type="ChEBI" id="CHEBI:78521"/>
        <dbReference type="ChEBI" id="CHEBI:456216"/>
    </reaction>
</comment>
<proteinExistence type="inferred from homology"/>
<dbReference type="InterPro" id="IPR017958">
    <property type="entry name" value="Gln-tRNA_amidoTrfase_suB_CS"/>
</dbReference>
<evidence type="ECO:0000256" key="7">
    <source>
        <dbReference type="HAMAP-Rule" id="MF_03147"/>
    </source>
</evidence>
<dbReference type="Pfam" id="PF02934">
    <property type="entry name" value="GatB_N"/>
    <property type="match status" value="1"/>
</dbReference>
<dbReference type="InterPro" id="IPR017959">
    <property type="entry name" value="Asn/Gln-tRNA_amidoTrfase_suB/E"/>
</dbReference>
<evidence type="ECO:0000256" key="6">
    <source>
        <dbReference type="ARBA" id="ARBA00047913"/>
    </source>
</evidence>
<dbReference type="PROSITE" id="PS01234">
    <property type="entry name" value="GATB"/>
    <property type="match status" value="1"/>
</dbReference>
<dbReference type="InterPro" id="IPR004413">
    <property type="entry name" value="GatB"/>
</dbReference>
<dbReference type="InterPro" id="IPR006075">
    <property type="entry name" value="Asn/Gln-tRNA_Trfase_suB/E_cat"/>
</dbReference>
<accession>A0AAD1U0I3</accession>
<evidence type="ECO:0000313" key="10">
    <source>
        <dbReference type="EMBL" id="CAI2359841.1"/>
    </source>
</evidence>
<feature type="coiled-coil region" evidence="8">
    <location>
        <begin position="461"/>
        <end position="492"/>
    </location>
</feature>
<keyword evidence="5 7" id="KW-0648">Protein biosynthesis</keyword>
<dbReference type="Proteomes" id="UP001295684">
    <property type="component" value="Unassembled WGS sequence"/>
</dbReference>
<dbReference type="NCBIfam" id="TIGR00133">
    <property type="entry name" value="gatB"/>
    <property type="match status" value="1"/>
</dbReference>
<name>A0AAD1U0I3_EUPCR</name>
<comment type="caution">
    <text evidence="10">The sequence shown here is derived from an EMBL/GenBank/DDBJ whole genome shotgun (WGS) entry which is preliminary data.</text>
</comment>
<dbReference type="PANTHER" id="PTHR11659:SF0">
    <property type="entry name" value="GLUTAMYL-TRNA(GLN) AMIDOTRANSFERASE SUBUNIT B, MITOCHONDRIAL"/>
    <property type="match status" value="1"/>
</dbReference>
<dbReference type="EC" id="6.3.5.-" evidence="7"/>
<dbReference type="InterPro" id="IPR014746">
    <property type="entry name" value="Gln_synth/guanido_kin_cat_dom"/>
</dbReference>
<dbReference type="EMBL" id="CAMPGE010001073">
    <property type="protein sequence ID" value="CAI2359841.1"/>
    <property type="molecule type" value="Genomic_DNA"/>
</dbReference>
<comment type="function">
    <text evidence="7">Allows the formation of correctly charged Gln-tRNA(Gln) through the transamidation of misacylated Glu-tRNA(Gln) in the mitochondria. The reaction takes place in the presence of glutamine and ATP through an activated gamma-phospho-Glu-tRNA(Gln).</text>
</comment>
<evidence type="ECO:0000256" key="3">
    <source>
        <dbReference type="ARBA" id="ARBA00022741"/>
    </source>
</evidence>
<evidence type="ECO:0000256" key="5">
    <source>
        <dbReference type="ARBA" id="ARBA00022917"/>
    </source>
</evidence>
<dbReference type="HAMAP" id="MF_00121">
    <property type="entry name" value="GatB"/>
    <property type="match status" value="1"/>
</dbReference>
<dbReference type="GO" id="GO:0030956">
    <property type="term" value="C:glutamyl-tRNA(Gln) amidotransferase complex"/>
    <property type="evidence" value="ECO:0007669"/>
    <property type="project" value="UniProtKB-UniRule"/>
</dbReference>
<dbReference type="NCBIfam" id="NF004012">
    <property type="entry name" value="PRK05477.1-2"/>
    <property type="match status" value="1"/>
</dbReference>
<evidence type="ECO:0000256" key="8">
    <source>
        <dbReference type="SAM" id="Coils"/>
    </source>
</evidence>
<dbReference type="GO" id="GO:0070681">
    <property type="term" value="P:glutaminyl-tRNAGln biosynthesis via transamidation"/>
    <property type="evidence" value="ECO:0007669"/>
    <property type="project" value="UniProtKB-UniRule"/>
</dbReference>
<dbReference type="SUPFAM" id="SSF89095">
    <property type="entry name" value="GatB/YqeY motif"/>
    <property type="match status" value="1"/>
</dbReference>
<dbReference type="AlphaFoldDB" id="A0AAD1U0I3"/>
<keyword evidence="7" id="KW-0496">Mitochondrion</keyword>
<organism evidence="10 11">
    <name type="scientific">Euplotes crassus</name>
    <dbReference type="NCBI Taxonomy" id="5936"/>
    <lineage>
        <taxon>Eukaryota</taxon>
        <taxon>Sar</taxon>
        <taxon>Alveolata</taxon>
        <taxon>Ciliophora</taxon>
        <taxon>Intramacronucleata</taxon>
        <taxon>Spirotrichea</taxon>
        <taxon>Hypotrichia</taxon>
        <taxon>Euplotida</taxon>
        <taxon>Euplotidae</taxon>
        <taxon>Moneuplotes</taxon>
    </lineage>
</organism>
<dbReference type="InterPro" id="IPR023168">
    <property type="entry name" value="GatB_Yqey_C_2"/>
</dbReference>
<evidence type="ECO:0000259" key="9">
    <source>
        <dbReference type="SMART" id="SM00845"/>
    </source>
</evidence>
<dbReference type="SUPFAM" id="SSF55931">
    <property type="entry name" value="Glutamine synthetase/guanido kinase"/>
    <property type="match status" value="1"/>
</dbReference>
<evidence type="ECO:0000256" key="4">
    <source>
        <dbReference type="ARBA" id="ARBA00022840"/>
    </source>
</evidence>
<dbReference type="Gene3D" id="1.10.10.410">
    <property type="match status" value="1"/>
</dbReference>
<dbReference type="InterPro" id="IPR018027">
    <property type="entry name" value="Asn/Gln_amidotransferase"/>
</dbReference>
<keyword evidence="11" id="KW-1185">Reference proteome</keyword>
<keyword evidence="3 7" id="KW-0547">Nucleotide-binding</keyword>
<protein>
    <recommendedName>
        <fullName evidence="7">Glutamyl-tRNA(Gln) amidotransferase subunit B, mitochondrial</fullName>
        <shortName evidence="7">Glu-AdT subunit B</shortName>
        <ecNumber evidence="7">6.3.5.-</ecNumber>
    </recommendedName>
</protein>
<evidence type="ECO:0000256" key="1">
    <source>
        <dbReference type="ARBA" id="ARBA00005306"/>
    </source>
</evidence>
<evidence type="ECO:0000313" key="11">
    <source>
        <dbReference type="Proteomes" id="UP001295684"/>
    </source>
</evidence>
<keyword evidence="2 7" id="KW-0436">Ligase</keyword>
<dbReference type="SMART" id="SM00845">
    <property type="entry name" value="GatB_Yqey"/>
    <property type="match status" value="1"/>
</dbReference>
<comment type="subunit">
    <text evidence="7">Subunit of the heterotrimeric GatCAB amidotransferase (AdT) complex, composed of A, B and C subunits.</text>
</comment>
<evidence type="ECO:0000256" key="2">
    <source>
        <dbReference type="ARBA" id="ARBA00022598"/>
    </source>
</evidence>
<keyword evidence="4 7" id="KW-0067">ATP-binding</keyword>
<comment type="similarity">
    <text evidence="1 7">Belongs to the GatB/GatE family. GatB subfamily.</text>
</comment>
<dbReference type="GO" id="GO:0005524">
    <property type="term" value="F:ATP binding"/>
    <property type="evidence" value="ECO:0007669"/>
    <property type="project" value="UniProtKB-KW"/>
</dbReference>
<dbReference type="InterPro" id="IPR003789">
    <property type="entry name" value="Asn/Gln_tRNA_amidoTrase-B-like"/>
</dbReference>
<gene>
    <name evidence="10" type="ORF">ECRASSUSDP1_LOCUS1135</name>
</gene>
<dbReference type="Pfam" id="PF02637">
    <property type="entry name" value="GatB_Yqey"/>
    <property type="match status" value="1"/>
</dbReference>
<sequence length="529" mass="61514">MFLTKFPKKYRGPMLARAFTRTPEQVLKNYKLTTGFEIHCQMLTETKLFSNAPTKSNDLSNSCASFVDVALPGMLPVLNKECLKVALKASLALKGDINKKDGYEIRFDRKHYFYPDMPQGYQITQKEHPIMENGYLRFYNRLKKEDKIGIERIQIEQDSAKSFHDFHNYSGIDYNRAGSALLEIVTFPEIHHPIDARIVVRELQETLKYLNISTANMEEGQMRCDVNISLRHRFDSEKFGNRVELKNLQGIKFIEKAIESEIVRQATIIDSGGYVPLQTRRYDVDKNETILLREKEDDLDYRFMYDPDLPSYFITPEMISEAEEQISSVPFDEKKKLSDKFGLTVDQAQTVFSYPELYDYFMETLIQLNEIVDPQLVYNYIFSIFIGNCTKKNLTNFKFKIDQCKTKGNDRLIELMLLQVEDKISFSHAKMVLYEIIDGDKRSSFNIAKDSGFIKNENTSIEDINAVIDKILEEKQDIVEKLRAENRSNKRKKKLGPIMFLVGQAMRVLKADGDPQYVQEYIRKKVLGK</sequence>
<comment type="subcellular location">
    <subcellularLocation>
        <location evidence="7">Mitochondrion</location>
    </subcellularLocation>
</comment>
<dbReference type="GO" id="GO:0050567">
    <property type="term" value="F:glutaminyl-tRNA synthase (glutamine-hydrolyzing) activity"/>
    <property type="evidence" value="ECO:0007669"/>
    <property type="project" value="UniProtKB-UniRule"/>
</dbReference>
<dbReference type="GO" id="GO:0005739">
    <property type="term" value="C:mitochondrion"/>
    <property type="evidence" value="ECO:0007669"/>
    <property type="project" value="UniProtKB-SubCell"/>
</dbReference>
<dbReference type="GO" id="GO:0032543">
    <property type="term" value="P:mitochondrial translation"/>
    <property type="evidence" value="ECO:0007669"/>
    <property type="project" value="UniProtKB-UniRule"/>
</dbReference>
<keyword evidence="8" id="KW-0175">Coiled coil</keyword>
<reference evidence="10" key="1">
    <citation type="submission" date="2023-07" db="EMBL/GenBank/DDBJ databases">
        <authorList>
            <consortium name="AG Swart"/>
            <person name="Singh M."/>
            <person name="Singh A."/>
            <person name="Seah K."/>
            <person name="Emmerich C."/>
        </authorList>
    </citation>
    <scope>NUCLEOTIDE SEQUENCE</scope>
    <source>
        <strain evidence="10">DP1</strain>
    </source>
</reference>
<dbReference type="PANTHER" id="PTHR11659">
    <property type="entry name" value="GLUTAMYL-TRNA GLN AMIDOTRANSFERASE SUBUNIT B MITOCHONDRIAL AND PROKARYOTIC PET112-RELATED"/>
    <property type="match status" value="1"/>
</dbReference>
<feature type="domain" description="Asn/Gln amidotransferase" evidence="9">
    <location>
        <begin position="359"/>
        <end position="526"/>
    </location>
</feature>